<evidence type="ECO:0000256" key="2">
    <source>
        <dbReference type="SAM" id="Phobius"/>
    </source>
</evidence>
<dbReference type="Proteomes" id="UP000318594">
    <property type="component" value="Chromosome"/>
</dbReference>
<reference evidence="4 5" key="1">
    <citation type="submission" date="2019-06" db="EMBL/GenBank/DDBJ databases">
        <title>Complete genome sequence of Cutibacterium acnes subsp. acnes NBRC 107605.</title>
        <authorList>
            <person name="Miura T."/>
            <person name="Furukawa M."/>
            <person name="Shimamura M."/>
            <person name="Ohyama Y."/>
            <person name="Yamazoe A."/>
            <person name="Kawasaki H."/>
        </authorList>
    </citation>
    <scope>NUCLEOTIDE SEQUENCE [LARGE SCALE GENOMIC DNA]</scope>
    <source>
        <strain evidence="4 5">NBRC 107605</strain>
    </source>
</reference>
<keyword evidence="5" id="KW-1185">Reference proteome</keyword>
<evidence type="ECO:0000256" key="1">
    <source>
        <dbReference type="SAM" id="MobiDB-lite"/>
    </source>
</evidence>
<protein>
    <recommendedName>
        <fullName evidence="3">N-acetylmuramoyl-L-alanine amidase domain-containing protein</fullName>
    </recommendedName>
</protein>
<feature type="region of interest" description="Disordered" evidence="1">
    <location>
        <begin position="454"/>
        <end position="494"/>
    </location>
</feature>
<feature type="domain" description="N-acetylmuramoyl-L-alanine amidase" evidence="3">
    <location>
        <begin position="240"/>
        <end position="366"/>
    </location>
</feature>
<name>A0ABM7GY58_CUTAC</name>
<keyword evidence="2" id="KW-1133">Transmembrane helix</keyword>
<feature type="transmembrane region" description="Helical" evidence="2">
    <location>
        <begin position="139"/>
        <end position="161"/>
    </location>
</feature>
<evidence type="ECO:0000313" key="5">
    <source>
        <dbReference type="Proteomes" id="UP000318594"/>
    </source>
</evidence>
<dbReference type="InterPro" id="IPR002502">
    <property type="entry name" value="Amidase_domain"/>
</dbReference>
<keyword evidence="2" id="KW-0812">Transmembrane</keyword>
<sequence length="494" mass="53444">MKPRHVVAHSVWSGGQARGVHGNPTGGRQVFGWVAPASDEPKTVGQERLVVGLQVTIGAQLLPLMTQLVIWATTRLVPMLKRTGDWLKNHHRQIADLAPKILKVALALAGVFSAIKLVNIATSLTTSILGLVATPVGQVVLAVGAVAAAIAGLVAALIYAYHHCREFHDGGTRWSTASCRPGVGRSGSSRCGCRRRRWRGRRSASPPLHPSLHRTLNPHHVEENDMQFIQAAHHSADPNLPPTRVVIHATCPDVGFPSASRAGRAVGTAGYLASISASGSAHYVCDATETVQYLGEDVIGWLAPPNGHSIGIEICADGGSRASFNNPSHAYSPKQWLSPQVWLAVEKAAHLTRQICHRYAIPMRRLTVAGTPRRGCVRCRRRRSVSRVAGNRRCRWMFLTARRGGPARVQVRLRCPARSPERGPLLGWLPGGGAFVMPRHLPSPVGVIVPGTISSRSQQEIPSQRRTQLRSPDSPPDYPQNRPTPSPEGKKKTS</sequence>
<feature type="transmembrane region" description="Helical" evidence="2">
    <location>
        <begin position="57"/>
        <end position="80"/>
    </location>
</feature>
<feature type="compositionally biased region" description="Pro residues" evidence="1">
    <location>
        <begin position="473"/>
        <end position="486"/>
    </location>
</feature>
<dbReference type="Gene3D" id="3.40.80.10">
    <property type="entry name" value="Peptidoglycan recognition protein-like"/>
    <property type="match status" value="1"/>
</dbReference>
<feature type="compositionally biased region" description="Polar residues" evidence="1">
    <location>
        <begin position="454"/>
        <end position="471"/>
    </location>
</feature>
<dbReference type="Pfam" id="PF01510">
    <property type="entry name" value="Amidase_2"/>
    <property type="match status" value="1"/>
</dbReference>
<accession>A0ABM7GY58</accession>
<dbReference type="InterPro" id="IPR036505">
    <property type="entry name" value="Amidase/PGRP_sf"/>
</dbReference>
<dbReference type="SUPFAM" id="SSF55846">
    <property type="entry name" value="N-acetylmuramoyl-L-alanine amidase-like"/>
    <property type="match status" value="1"/>
</dbReference>
<evidence type="ECO:0000259" key="3">
    <source>
        <dbReference type="Pfam" id="PF01510"/>
    </source>
</evidence>
<organism evidence="4 5">
    <name type="scientific">Cutibacterium acnes subsp. acnes</name>
    <dbReference type="NCBI Taxonomy" id="1734925"/>
    <lineage>
        <taxon>Bacteria</taxon>
        <taxon>Bacillati</taxon>
        <taxon>Actinomycetota</taxon>
        <taxon>Actinomycetes</taxon>
        <taxon>Propionibacteriales</taxon>
        <taxon>Propionibacteriaceae</taxon>
        <taxon>Cutibacterium</taxon>
    </lineage>
</organism>
<dbReference type="CDD" id="cd06583">
    <property type="entry name" value="PGRP"/>
    <property type="match status" value="1"/>
</dbReference>
<proteinExistence type="predicted"/>
<gene>
    <name evidence="4" type="ORF">CacPP4_08200</name>
</gene>
<feature type="transmembrane region" description="Helical" evidence="2">
    <location>
        <begin position="101"/>
        <end position="133"/>
    </location>
</feature>
<evidence type="ECO:0000313" key="4">
    <source>
        <dbReference type="EMBL" id="BBK84205.1"/>
    </source>
</evidence>
<keyword evidence="2" id="KW-0472">Membrane</keyword>
<dbReference type="EMBL" id="AP019723">
    <property type="protein sequence ID" value="BBK84205.1"/>
    <property type="molecule type" value="Genomic_DNA"/>
</dbReference>